<protein>
    <submittedName>
        <fullName evidence="2">Uncharacterized protein</fullName>
    </submittedName>
</protein>
<dbReference type="AlphaFoldDB" id="A0AAV6P7U5"/>
<dbReference type="Proteomes" id="UP000693946">
    <property type="component" value="Unassembled WGS sequence"/>
</dbReference>
<gene>
    <name evidence="2" type="ORF">JOB18_040244</name>
</gene>
<accession>A0AAV6P7U5</accession>
<evidence type="ECO:0000313" key="2">
    <source>
        <dbReference type="EMBL" id="KAG7453368.1"/>
    </source>
</evidence>
<proteinExistence type="predicted"/>
<dbReference type="EMBL" id="JAGKHQ010001919">
    <property type="protein sequence ID" value="KAG7453368.1"/>
    <property type="molecule type" value="Genomic_DNA"/>
</dbReference>
<reference evidence="2 3" key="1">
    <citation type="journal article" date="2021" name="Sci. Rep.">
        <title>Chromosome anchoring in Senegalese sole (Solea senegalensis) reveals sex-associated markers and genome rearrangements in flatfish.</title>
        <authorList>
            <person name="Guerrero-Cozar I."/>
            <person name="Gomez-Garrido J."/>
            <person name="Berbel C."/>
            <person name="Martinez-Blanch J.F."/>
            <person name="Alioto T."/>
            <person name="Claros M.G."/>
            <person name="Gagnaire P.A."/>
            <person name="Manchado M."/>
        </authorList>
    </citation>
    <scope>NUCLEOTIDE SEQUENCE [LARGE SCALE GENOMIC DNA]</scope>
    <source>
        <strain evidence="2">Sse05_10M</strain>
    </source>
</reference>
<evidence type="ECO:0000256" key="1">
    <source>
        <dbReference type="SAM" id="MobiDB-lite"/>
    </source>
</evidence>
<sequence length="49" mass="5532">MVILPSDLPIRPLGLSRNVYHGARGPGESFGSGPWRRHRTGQWKQSGYR</sequence>
<name>A0AAV6P7U5_SOLSE</name>
<comment type="caution">
    <text evidence="2">The sequence shown here is derived from an EMBL/GenBank/DDBJ whole genome shotgun (WGS) entry which is preliminary data.</text>
</comment>
<evidence type="ECO:0000313" key="3">
    <source>
        <dbReference type="Proteomes" id="UP000693946"/>
    </source>
</evidence>
<organism evidence="2 3">
    <name type="scientific">Solea senegalensis</name>
    <name type="common">Senegalese sole</name>
    <dbReference type="NCBI Taxonomy" id="28829"/>
    <lineage>
        <taxon>Eukaryota</taxon>
        <taxon>Metazoa</taxon>
        <taxon>Chordata</taxon>
        <taxon>Craniata</taxon>
        <taxon>Vertebrata</taxon>
        <taxon>Euteleostomi</taxon>
        <taxon>Actinopterygii</taxon>
        <taxon>Neopterygii</taxon>
        <taxon>Teleostei</taxon>
        <taxon>Neoteleostei</taxon>
        <taxon>Acanthomorphata</taxon>
        <taxon>Carangaria</taxon>
        <taxon>Pleuronectiformes</taxon>
        <taxon>Pleuronectoidei</taxon>
        <taxon>Soleidae</taxon>
        <taxon>Solea</taxon>
    </lineage>
</organism>
<keyword evidence="3" id="KW-1185">Reference proteome</keyword>
<feature type="region of interest" description="Disordered" evidence="1">
    <location>
        <begin position="21"/>
        <end position="49"/>
    </location>
</feature>